<dbReference type="CDD" id="cd08054">
    <property type="entry name" value="gp6"/>
    <property type="match status" value="1"/>
</dbReference>
<reference evidence="1 2" key="1">
    <citation type="submission" date="2020-08" db="EMBL/GenBank/DDBJ databases">
        <title>A Genomic Blueprint of the Chicken Gut Microbiome.</title>
        <authorList>
            <person name="Gilroy R."/>
            <person name="Ravi A."/>
            <person name="Getino M."/>
            <person name="Pursley I."/>
            <person name="Horton D.L."/>
            <person name="Alikhan N.-F."/>
            <person name="Baker D."/>
            <person name="Gharbi K."/>
            <person name="Hall N."/>
            <person name="Watson M."/>
            <person name="Adriaenssens E.M."/>
            <person name="Foster-Nyarko E."/>
            <person name="Jarju S."/>
            <person name="Secka A."/>
            <person name="Antonio M."/>
            <person name="Oren A."/>
            <person name="Chaudhuri R."/>
            <person name="La Ragione R.M."/>
            <person name="Hildebrand F."/>
            <person name="Pallen M.J."/>
        </authorList>
    </citation>
    <scope>NUCLEOTIDE SEQUENCE [LARGE SCALE GENOMIC DNA]</scope>
    <source>
        <strain evidence="1 2">Sa5YUA1</strain>
    </source>
</reference>
<dbReference type="EMBL" id="JACSQT010000003">
    <property type="protein sequence ID" value="MBD7937139.1"/>
    <property type="molecule type" value="Genomic_DNA"/>
</dbReference>
<evidence type="ECO:0000313" key="2">
    <source>
        <dbReference type="Proteomes" id="UP000657931"/>
    </source>
</evidence>
<protein>
    <submittedName>
        <fullName evidence="1">Phage gp6-like head-tail connector protein</fullName>
    </submittedName>
</protein>
<dbReference type="Proteomes" id="UP000657931">
    <property type="component" value="Unassembled WGS sequence"/>
</dbReference>
<sequence length="100" mass="12091">MEIAELKRYLRMDYPMEPEEEQDLMKFYSRAKIYIKNQGVYLDEDNSDMVEQYNQSCAMLTQHWFDNRESFRIGNQSYEIPYSLDSIVRQLKYCYGGAKE</sequence>
<evidence type="ECO:0000313" key="1">
    <source>
        <dbReference type="EMBL" id="MBD7937139.1"/>
    </source>
</evidence>
<accession>A0ABR8QNZ2</accession>
<gene>
    <name evidence="1" type="ORF">H9655_08855</name>
</gene>
<comment type="caution">
    <text evidence="1">The sequence shown here is derived from an EMBL/GenBank/DDBJ whole genome shotgun (WGS) entry which is preliminary data.</text>
</comment>
<organism evidence="1 2">
    <name type="scientific">Cytobacillus stercorigallinarum</name>
    <dbReference type="NCBI Taxonomy" id="2762240"/>
    <lineage>
        <taxon>Bacteria</taxon>
        <taxon>Bacillati</taxon>
        <taxon>Bacillota</taxon>
        <taxon>Bacilli</taxon>
        <taxon>Bacillales</taxon>
        <taxon>Bacillaceae</taxon>
        <taxon>Cytobacillus</taxon>
    </lineage>
</organism>
<dbReference type="Gene3D" id="1.10.3230.30">
    <property type="entry name" value="Phage gp6-like head-tail connector protein"/>
    <property type="match status" value="1"/>
</dbReference>
<dbReference type="NCBIfam" id="TIGR01560">
    <property type="entry name" value="put_DNA_pack"/>
    <property type="match status" value="1"/>
</dbReference>
<proteinExistence type="predicted"/>
<keyword evidence="2" id="KW-1185">Reference proteome</keyword>
<dbReference type="RefSeq" id="WP_191813083.1">
    <property type="nucleotide sequence ID" value="NZ_JACSQT010000003.1"/>
</dbReference>
<dbReference type="InterPro" id="IPR006450">
    <property type="entry name" value="Phage_HK97_gp6-like"/>
</dbReference>
<name>A0ABR8QNZ2_9BACI</name>